<proteinExistence type="predicted"/>
<dbReference type="AlphaFoldDB" id="A0A1B6C6F1"/>
<evidence type="ECO:0000256" key="4">
    <source>
        <dbReference type="SAM" id="MobiDB-lite"/>
    </source>
</evidence>
<evidence type="ECO:0000256" key="1">
    <source>
        <dbReference type="ARBA" id="ARBA00022448"/>
    </source>
</evidence>
<keyword evidence="3" id="KW-0175">Coiled coil</keyword>
<reference evidence="7" key="1">
    <citation type="submission" date="2015-12" db="EMBL/GenBank/DDBJ databases">
        <title>De novo transcriptome assembly of four potential Pierce s Disease insect vectors from Arizona vineyards.</title>
        <authorList>
            <person name="Tassone E.E."/>
        </authorList>
    </citation>
    <scope>NUCLEOTIDE SEQUENCE</scope>
</reference>
<dbReference type="InterPro" id="IPR019514">
    <property type="entry name" value="Syndetin_C"/>
</dbReference>
<dbReference type="EMBL" id="GEDC01028226">
    <property type="protein sequence ID" value="JAS09072.1"/>
    <property type="molecule type" value="Transcribed_RNA"/>
</dbReference>
<keyword evidence="2" id="KW-0653">Protein transport</keyword>
<dbReference type="GO" id="GO:0015031">
    <property type="term" value="P:protein transport"/>
    <property type="evidence" value="ECO:0007669"/>
    <property type="project" value="UniProtKB-KW"/>
</dbReference>
<dbReference type="PANTHER" id="PTHR13258">
    <property type="entry name" value="SYNDETIN"/>
    <property type="match status" value="1"/>
</dbReference>
<evidence type="ECO:0000259" key="6">
    <source>
        <dbReference type="Pfam" id="PF10475"/>
    </source>
</evidence>
<gene>
    <name evidence="7" type="ORF">g.9807</name>
</gene>
<feature type="domain" description="Vacuolar protein sorting-associated protein 54 N-terminal" evidence="6">
    <location>
        <begin position="69"/>
        <end position="353"/>
    </location>
</feature>
<evidence type="ECO:0000259" key="5">
    <source>
        <dbReference type="Pfam" id="PF10474"/>
    </source>
</evidence>
<dbReference type="Pfam" id="PF10475">
    <property type="entry name" value="Vps54_N"/>
    <property type="match status" value="1"/>
</dbReference>
<dbReference type="PANTHER" id="PTHR13258:SF0">
    <property type="entry name" value="SYNDETIN"/>
    <property type="match status" value="1"/>
</dbReference>
<evidence type="ECO:0000256" key="2">
    <source>
        <dbReference type="ARBA" id="ARBA00022927"/>
    </source>
</evidence>
<feature type="region of interest" description="Disordered" evidence="4">
    <location>
        <begin position="557"/>
        <end position="576"/>
    </location>
</feature>
<dbReference type="GO" id="GO:0042147">
    <property type="term" value="P:retrograde transport, endosome to Golgi"/>
    <property type="evidence" value="ECO:0007669"/>
    <property type="project" value="InterPro"/>
</dbReference>
<feature type="region of interest" description="Disordered" evidence="4">
    <location>
        <begin position="30"/>
        <end position="64"/>
    </location>
</feature>
<protein>
    <recommendedName>
        <fullName evidence="8">Vacuolar protein sorting-associated protein 54 N-terminal domain-containing protein</fullName>
    </recommendedName>
</protein>
<dbReference type="GO" id="GO:0005829">
    <property type="term" value="C:cytosol"/>
    <property type="evidence" value="ECO:0007669"/>
    <property type="project" value="GOC"/>
</dbReference>
<evidence type="ECO:0000256" key="3">
    <source>
        <dbReference type="ARBA" id="ARBA00023054"/>
    </source>
</evidence>
<dbReference type="Pfam" id="PF10474">
    <property type="entry name" value="Syndetin_C"/>
    <property type="match status" value="1"/>
</dbReference>
<dbReference type="InterPro" id="IPR019515">
    <property type="entry name" value="VPS54_N"/>
</dbReference>
<evidence type="ECO:0008006" key="8">
    <source>
        <dbReference type="Google" id="ProtNLM"/>
    </source>
</evidence>
<feature type="domain" description="Syndetin C-terminal" evidence="5">
    <location>
        <begin position="696"/>
        <end position="926"/>
    </location>
</feature>
<evidence type="ECO:0000313" key="7">
    <source>
        <dbReference type="EMBL" id="JAS09072.1"/>
    </source>
</evidence>
<dbReference type="GO" id="GO:0032456">
    <property type="term" value="P:endocytic recycling"/>
    <property type="evidence" value="ECO:0007669"/>
    <property type="project" value="InterPro"/>
</dbReference>
<dbReference type="GO" id="GO:1990745">
    <property type="term" value="C:EARP complex"/>
    <property type="evidence" value="ECO:0007669"/>
    <property type="project" value="InterPro"/>
</dbReference>
<dbReference type="GO" id="GO:0000149">
    <property type="term" value="F:SNARE binding"/>
    <property type="evidence" value="ECO:0007669"/>
    <property type="project" value="TreeGrafter"/>
</dbReference>
<keyword evidence="1" id="KW-0813">Transport</keyword>
<feature type="compositionally biased region" description="Basic and acidic residues" evidence="4">
    <location>
        <begin position="51"/>
        <end position="61"/>
    </location>
</feature>
<dbReference type="InterPro" id="IPR040047">
    <property type="entry name" value="VPS50"/>
</dbReference>
<organism evidence="7">
    <name type="scientific">Clastoptera arizonana</name>
    <name type="common">Arizona spittle bug</name>
    <dbReference type="NCBI Taxonomy" id="38151"/>
    <lineage>
        <taxon>Eukaryota</taxon>
        <taxon>Metazoa</taxon>
        <taxon>Ecdysozoa</taxon>
        <taxon>Arthropoda</taxon>
        <taxon>Hexapoda</taxon>
        <taxon>Insecta</taxon>
        <taxon>Pterygota</taxon>
        <taxon>Neoptera</taxon>
        <taxon>Paraneoptera</taxon>
        <taxon>Hemiptera</taxon>
        <taxon>Auchenorrhyncha</taxon>
        <taxon>Cercopoidea</taxon>
        <taxon>Clastopteridae</taxon>
        <taxon>Clastoptera</taxon>
    </lineage>
</organism>
<name>A0A1B6C6F1_9HEMI</name>
<accession>A0A1B6C6F1</accession>
<sequence length="934" mass="106780">MDDLKYKLLDLINIQGNSVKIPIIGSNSNDEYMEQNNPDRSESIADSVSTNKKDEEEKEINSESDMDILENIKPVYFKGEGFDPCDYELMKLPQILDEKTLEEDIQQLKKQHKVVSNKVLQLIIEKQANCQEEFDKIIDVQKQLVETLETVRQGRLHLNTAKTNFTTASLGILANYKKRIVMKDLLRSLNTIKTLHCTEAKLQELLNSGDFSGSISLLLECQSAATTFRHFTCVAALSGKLQDTLVMAEEQLDVTLSKLCYGFDEVIYSKLQSAYALLGKTQIAIDQLHMHFTSAVHNSAFNVVHEYAENDANKKQYSQLCKCVKETDMIKCLIALCKALWKIVLSYHHVVKWHSKQSAEHPASDVADFESSMHEQYVKQKLESGLNRLWHDVQTRVSSLVLAAQLTNFKFDEFLQVLGVIHRLEQVGEEFCDSQSEELQNSIKTQSANYFRRYHASRLDELKLFLENEVWAMCPVRPDFNLLHLQEFKGLRNSLQRCADALATPTKSSSGSQDGSSLNQFFLKYTTENSPFDSSLDMIMPQDEDIMIDVTEESKFYSDESDDEDGDLQSSGNDANRRFKSKPDCTCPLLTNTTLTVLRHCGKYLQMSRLLRSNATDVILCLSQLFEYYLYSIYTFFASDLPPASPLNVASIKLLSVLKRIRENLILNPTEEENSGHKVLEPNISPVVELTNVENLHGLAERIVAVESLAFLAEQFIFLKPYLEQLQPQSHCLHQLYNQTVCVATEVRKPVYACVAWRSVDVKQAISLMSRVNWEVQDVRSEHSQYVDILLRELQIFSMRLEEVGKNITITQFVLDSLWENIAHILADIFVEGFSSAKKCSNGGRGLMQLDFTQLVSQLERMCLLKPIPHREYVEAYVKAYYLMEHALEDFIKEHNEYSTKQLLALVSCACQSNKKMKQKLSAVIEEQDKNRVR</sequence>